<evidence type="ECO:0000313" key="1">
    <source>
        <dbReference type="EMBL" id="MFC6885163.1"/>
    </source>
</evidence>
<comment type="caution">
    <text evidence="1">The sequence shown here is derived from an EMBL/GenBank/DDBJ whole genome shotgun (WGS) entry which is preliminary data.</text>
</comment>
<protein>
    <recommendedName>
        <fullName evidence="3">WYL domain-containing protein</fullName>
    </recommendedName>
</protein>
<evidence type="ECO:0008006" key="3">
    <source>
        <dbReference type="Google" id="ProtNLM"/>
    </source>
</evidence>
<organism evidence="1 2">
    <name type="scientific">Actinomadura yumaensis</name>
    <dbReference type="NCBI Taxonomy" id="111807"/>
    <lineage>
        <taxon>Bacteria</taxon>
        <taxon>Bacillati</taxon>
        <taxon>Actinomycetota</taxon>
        <taxon>Actinomycetes</taxon>
        <taxon>Streptosporangiales</taxon>
        <taxon>Thermomonosporaceae</taxon>
        <taxon>Actinomadura</taxon>
    </lineage>
</organism>
<proteinExistence type="predicted"/>
<evidence type="ECO:0000313" key="2">
    <source>
        <dbReference type="Proteomes" id="UP001596380"/>
    </source>
</evidence>
<gene>
    <name evidence="1" type="ORF">ACFQKB_35780</name>
</gene>
<dbReference type="Proteomes" id="UP001596380">
    <property type="component" value="Unassembled WGS sequence"/>
</dbReference>
<reference evidence="2" key="1">
    <citation type="journal article" date="2019" name="Int. J. Syst. Evol. Microbiol.">
        <title>The Global Catalogue of Microorganisms (GCM) 10K type strain sequencing project: providing services to taxonomists for standard genome sequencing and annotation.</title>
        <authorList>
            <consortium name="The Broad Institute Genomics Platform"/>
            <consortium name="The Broad Institute Genome Sequencing Center for Infectious Disease"/>
            <person name="Wu L."/>
            <person name="Ma J."/>
        </authorList>
    </citation>
    <scope>NUCLEOTIDE SEQUENCE [LARGE SCALE GENOMIC DNA]</scope>
    <source>
        <strain evidence="2">JCM 3369</strain>
    </source>
</reference>
<sequence length="110" mass="11789">MDETADASDAMLGVLAPVHSERLEALRALQVELTAARHLACVLVASGGYPALSVARLDGRGSMTLGCAYLRVEGAWWYVARRPDGGAERLAPVRETIATARLVVAGMRRR</sequence>
<accession>A0ABW2CVR9</accession>
<dbReference type="RefSeq" id="WP_160818966.1">
    <property type="nucleotide sequence ID" value="NZ_JBHSXE010000001.1"/>
</dbReference>
<keyword evidence="2" id="KW-1185">Reference proteome</keyword>
<name>A0ABW2CVR9_9ACTN</name>
<dbReference type="EMBL" id="JBHSXS010000034">
    <property type="protein sequence ID" value="MFC6885163.1"/>
    <property type="molecule type" value="Genomic_DNA"/>
</dbReference>